<evidence type="ECO:0000313" key="2">
    <source>
        <dbReference type="Proteomes" id="UP000694385"/>
    </source>
</evidence>
<dbReference type="Proteomes" id="UP000694385">
    <property type="component" value="Unassembled WGS sequence"/>
</dbReference>
<keyword evidence="2" id="KW-1185">Reference proteome</keyword>
<protein>
    <submittedName>
        <fullName evidence="1">Uncharacterized protein</fullName>
    </submittedName>
</protein>
<accession>A0A8C5LLJ6</accession>
<dbReference type="GeneTree" id="ENSGT00940000155523"/>
<dbReference type="GO" id="GO:0030286">
    <property type="term" value="C:dynein complex"/>
    <property type="evidence" value="ECO:0007669"/>
    <property type="project" value="InterPro"/>
</dbReference>
<proteinExistence type="predicted"/>
<dbReference type="PANTHER" id="PTHR45703:SF36">
    <property type="entry name" value="DYNEIN HEAVY CHAIN, CYTOPLASMIC"/>
    <property type="match status" value="1"/>
</dbReference>
<dbReference type="PANTHER" id="PTHR45703">
    <property type="entry name" value="DYNEIN HEAVY CHAIN"/>
    <property type="match status" value="1"/>
</dbReference>
<reference evidence="1" key="2">
    <citation type="submission" date="2025-09" db="UniProtKB">
        <authorList>
            <consortium name="Ensembl"/>
        </authorList>
    </citation>
    <scope>IDENTIFICATION</scope>
</reference>
<evidence type="ECO:0000313" key="1">
    <source>
        <dbReference type="Ensembl" id="ENSJJAP00000024485.1"/>
    </source>
</evidence>
<dbReference type="GO" id="GO:0007018">
    <property type="term" value="P:microtubule-based movement"/>
    <property type="evidence" value="ECO:0007669"/>
    <property type="project" value="InterPro"/>
</dbReference>
<dbReference type="GO" id="GO:0045505">
    <property type="term" value="F:dynein intermediate chain binding"/>
    <property type="evidence" value="ECO:0007669"/>
    <property type="project" value="InterPro"/>
</dbReference>
<dbReference type="InterPro" id="IPR026983">
    <property type="entry name" value="DHC"/>
</dbReference>
<sequence>MFLEVQEFCREHHWLEGIYEFLQAWGPQKLEKMRGCPIKEYVEVVSHLSIWKTRVSSMPVELLTKGKLLLLSCHDLQAELESKLASTRRDILAQVQEECWSRNQQLMAELTDFLKVFQTINSDIHAIGPCSQKLNEATEQFLQLEERVEYIRSLHEILRNHSGLYSAENEALDIALLDMWEAFQFERNQASEYLISKRHAIVPKLQQLMSGAVAELEGLLEKALSGPFMDPAQDHRNMEHQLIFLEHQYQNTVGYFKELHNAYTTFTGTE</sequence>
<dbReference type="AlphaFoldDB" id="A0A8C5LLJ6"/>
<dbReference type="OMA" id="GCPVKNY"/>
<organism evidence="1 2">
    <name type="scientific">Jaculus jaculus</name>
    <name type="common">Lesser Egyptian jerboa</name>
    <dbReference type="NCBI Taxonomy" id="51337"/>
    <lineage>
        <taxon>Eukaryota</taxon>
        <taxon>Metazoa</taxon>
        <taxon>Chordata</taxon>
        <taxon>Craniata</taxon>
        <taxon>Vertebrata</taxon>
        <taxon>Euteleostomi</taxon>
        <taxon>Mammalia</taxon>
        <taxon>Eutheria</taxon>
        <taxon>Euarchontoglires</taxon>
        <taxon>Glires</taxon>
        <taxon>Rodentia</taxon>
        <taxon>Myomorpha</taxon>
        <taxon>Dipodoidea</taxon>
        <taxon>Dipodidae</taxon>
        <taxon>Dipodinae</taxon>
        <taxon>Jaculus</taxon>
    </lineage>
</organism>
<reference evidence="1" key="1">
    <citation type="submission" date="2025-08" db="UniProtKB">
        <authorList>
            <consortium name="Ensembl"/>
        </authorList>
    </citation>
    <scope>IDENTIFICATION</scope>
</reference>
<dbReference type="GO" id="GO:0051959">
    <property type="term" value="F:dynein light intermediate chain binding"/>
    <property type="evidence" value="ECO:0007669"/>
    <property type="project" value="InterPro"/>
</dbReference>
<name>A0A8C5LLJ6_JACJA</name>
<dbReference type="Ensembl" id="ENSJJAT00000031067.1">
    <property type="protein sequence ID" value="ENSJJAP00000024485.1"/>
    <property type="gene ID" value="ENSJJAG00000023934.1"/>
</dbReference>